<dbReference type="SUPFAM" id="SSF48264">
    <property type="entry name" value="Cytochrome P450"/>
    <property type="match status" value="1"/>
</dbReference>
<dbReference type="Gene3D" id="1.10.630.10">
    <property type="entry name" value="Cytochrome P450"/>
    <property type="match status" value="1"/>
</dbReference>
<dbReference type="GO" id="GO:0016705">
    <property type="term" value="F:oxidoreductase activity, acting on paired donors, with incorporation or reduction of molecular oxygen"/>
    <property type="evidence" value="ECO:0007669"/>
    <property type="project" value="InterPro"/>
</dbReference>
<keyword evidence="4" id="KW-0479">Metal-binding</keyword>
<dbReference type="InterPro" id="IPR001128">
    <property type="entry name" value="Cyt_P450"/>
</dbReference>
<evidence type="ECO:0000256" key="1">
    <source>
        <dbReference type="ARBA" id="ARBA00001971"/>
    </source>
</evidence>
<organism evidence="8">
    <name type="scientific">Neocaridina denticulata</name>
    <name type="common">Cherry shrimp</name>
    <name type="synonym">Caridina denticulata</name>
    <dbReference type="NCBI Taxonomy" id="274642"/>
    <lineage>
        <taxon>Eukaryota</taxon>
        <taxon>Metazoa</taxon>
        <taxon>Ecdysozoa</taxon>
        <taxon>Arthropoda</taxon>
        <taxon>Crustacea</taxon>
        <taxon>Multicrustacea</taxon>
        <taxon>Malacostraca</taxon>
        <taxon>Eumalacostraca</taxon>
        <taxon>Eucarida</taxon>
        <taxon>Decapoda</taxon>
        <taxon>Pleocyemata</taxon>
        <taxon>Caridea</taxon>
        <taxon>Atyoidea</taxon>
        <taxon>Atyidae</taxon>
        <taxon>Neocaridina</taxon>
    </lineage>
</organism>
<keyword evidence="5" id="KW-0560">Oxidoreductase</keyword>
<dbReference type="GO" id="GO:0005506">
    <property type="term" value="F:iron ion binding"/>
    <property type="evidence" value="ECO:0007669"/>
    <property type="project" value="InterPro"/>
</dbReference>
<accession>A0A0A7EQ90</accession>
<proteinExistence type="evidence at transcript level"/>
<evidence type="ECO:0000256" key="5">
    <source>
        <dbReference type="ARBA" id="ARBA00023002"/>
    </source>
</evidence>
<feature type="non-terminal residue" evidence="8">
    <location>
        <position position="1"/>
    </location>
</feature>
<evidence type="ECO:0000256" key="3">
    <source>
        <dbReference type="ARBA" id="ARBA00022617"/>
    </source>
</evidence>
<keyword evidence="3" id="KW-0349">Heme</keyword>
<evidence type="ECO:0000256" key="6">
    <source>
        <dbReference type="ARBA" id="ARBA00023004"/>
    </source>
</evidence>
<dbReference type="PANTHER" id="PTHR24279:SF120">
    <property type="entry name" value="CYTOCHROME P450"/>
    <property type="match status" value="1"/>
</dbReference>
<dbReference type="AlphaFoldDB" id="A0A0A7EQ90"/>
<comment type="cofactor">
    <cofactor evidence="1">
        <name>heme</name>
        <dbReference type="ChEBI" id="CHEBI:30413"/>
    </cofactor>
</comment>
<feature type="non-terminal residue" evidence="8">
    <location>
        <position position="333"/>
    </location>
</feature>
<evidence type="ECO:0000313" key="8">
    <source>
        <dbReference type="EMBL" id="AIY69131.1"/>
    </source>
</evidence>
<dbReference type="PANTHER" id="PTHR24279">
    <property type="entry name" value="CYTOCHROME P450"/>
    <property type="match status" value="1"/>
</dbReference>
<evidence type="ECO:0000256" key="2">
    <source>
        <dbReference type="ARBA" id="ARBA00010617"/>
    </source>
</evidence>
<dbReference type="GO" id="GO:0004497">
    <property type="term" value="F:monooxygenase activity"/>
    <property type="evidence" value="ECO:0007669"/>
    <property type="project" value="UniProtKB-KW"/>
</dbReference>
<keyword evidence="7" id="KW-0503">Monooxygenase</keyword>
<dbReference type="EMBL" id="KJ579127">
    <property type="protein sequence ID" value="AIY69131.1"/>
    <property type="molecule type" value="mRNA"/>
</dbReference>
<evidence type="ECO:0000256" key="7">
    <source>
        <dbReference type="ARBA" id="ARBA00023033"/>
    </source>
</evidence>
<protein>
    <submittedName>
        <fullName evidence="8">CYP315A1</fullName>
    </submittedName>
</protein>
<dbReference type="GO" id="GO:0020037">
    <property type="term" value="F:heme binding"/>
    <property type="evidence" value="ECO:0007669"/>
    <property type="project" value="InterPro"/>
</dbReference>
<name>A0A0A7EQ90_NEODE</name>
<dbReference type="Pfam" id="PF00067">
    <property type="entry name" value="p450"/>
    <property type="match status" value="1"/>
</dbReference>
<keyword evidence="6" id="KW-0408">Iron</keyword>
<comment type="similarity">
    <text evidence="2">Belongs to the cytochrome P450 family.</text>
</comment>
<sequence length="333" mass="37842">AGREFVYISDPTAIREVFANEGQYPKHFIPEAWLLYNEDRQAKRGLFFMEDEEWKSSRRVLNRRLLRSDAMRPHYASFAEVAESLVQHWTKSYTGSVIPNLEKELYRWAIESLGVMVFGCRLGFMGHQETTTASPDETSFRSSEMEKFISAIHGIFKETCAMGTFPPALARALKLPMWTKFAETYDRALAAGQQLILDGLHSSRERLSQGQEPHSLLDQLVFGEQMQDEDIVSLLTDLFLAAADTTSHTAMWSLYLLGRHPHVVEKARQEIQMATGGSDAVRGEHLSSLPYLKGVINETLRLYPVAPFITRALDRDTLLGDIWFPLGPWVILS</sequence>
<reference evidence="8" key="1">
    <citation type="journal article" date="2014" name="Gen. Comp. Endocrinol.">
        <title>Identification of putative ecdysteroid and juvenile hormone pathway genes in the shrimp Neocaridina denticulata.</title>
        <authorList>
            <person name="Sin Y.W."/>
            <person name="Kenny N.J."/>
            <person name="Qu Z."/>
            <person name="Chan K.W."/>
            <person name="Chan K.W."/>
            <person name="Cheong S.P."/>
            <person name="Leung R.W."/>
            <person name="Chan T.F."/>
            <person name="Bendena W.G."/>
            <person name="Chu K.H."/>
            <person name="Tobe S.S."/>
            <person name="Hui J.H."/>
        </authorList>
    </citation>
    <scope>NUCLEOTIDE SEQUENCE</scope>
</reference>
<dbReference type="InterPro" id="IPR050479">
    <property type="entry name" value="CYP11_CYP27_families"/>
</dbReference>
<dbReference type="PRINTS" id="PR00385">
    <property type="entry name" value="P450"/>
</dbReference>
<evidence type="ECO:0000256" key="4">
    <source>
        <dbReference type="ARBA" id="ARBA00022723"/>
    </source>
</evidence>
<dbReference type="InterPro" id="IPR036396">
    <property type="entry name" value="Cyt_P450_sf"/>
</dbReference>